<dbReference type="AlphaFoldDB" id="A0A6J6PYZ2"/>
<keyword evidence="2 6" id="KW-0812">Transmembrane</keyword>
<dbReference type="NCBIfam" id="TIGR02210">
    <property type="entry name" value="rodA_shape"/>
    <property type="match status" value="1"/>
</dbReference>
<dbReference type="PANTHER" id="PTHR30474">
    <property type="entry name" value="CELL CYCLE PROTEIN"/>
    <property type="match status" value="1"/>
</dbReference>
<feature type="transmembrane region" description="Helical" evidence="6">
    <location>
        <begin position="362"/>
        <end position="383"/>
    </location>
</feature>
<accession>A0A6J6PYZ2</accession>
<name>A0A6J6PYZ2_9ZZZZ</name>
<dbReference type="GO" id="GO:0008360">
    <property type="term" value="P:regulation of cell shape"/>
    <property type="evidence" value="ECO:0007669"/>
    <property type="project" value="UniProtKB-KW"/>
</dbReference>
<keyword evidence="5 6" id="KW-0472">Membrane</keyword>
<protein>
    <submittedName>
        <fullName evidence="7">Unannotated protein</fullName>
    </submittedName>
</protein>
<evidence type="ECO:0000256" key="1">
    <source>
        <dbReference type="ARBA" id="ARBA00004141"/>
    </source>
</evidence>
<keyword evidence="4 6" id="KW-1133">Transmembrane helix</keyword>
<feature type="transmembrane region" description="Helical" evidence="6">
    <location>
        <begin position="158"/>
        <end position="174"/>
    </location>
</feature>
<sequence>MAIEAVDTRARGLGRRRDDVHGAVAVVRRLDWILLAAVAATLAYGLLAIDGITQNDPGGSAFVRQSIYAGMGGVLFLIALFIDPSLYRRYSRLIYAGMVSMMVVVLALGVATRGSRRWIDVGFFRFQPSEFGKVLMALFLAGFLAERARRIEGVRTPLQTIVVAALPIGLVFVQPDIGTALVYAATLGAALFLSGMRWSHLAAIGSLGLVLILSVLWWLPAVGVNVLKPYQQQRLIGFTDPSSDPRGTTYNINQSITTVGSGGLRGRGVAGATQTRLDYLPEHATDFAFASLAEQRGFFGAVTLLMLYLLIVWRGLKIVTGARDLFCAIAAGSLVSAFLFQVFVNVGMTIGVAPITGIPLPFVSVGGSSMITNLTAMGVLQAIHARGGRRR</sequence>
<feature type="transmembrane region" description="Helical" evidence="6">
    <location>
        <begin position="325"/>
        <end position="350"/>
    </location>
</feature>
<evidence type="ECO:0000256" key="6">
    <source>
        <dbReference type="SAM" id="Phobius"/>
    </source>
</evidence>
<keyword evidence="3" id="KW-0133">Cell shape</keyword>
<dbReference type="GO" id="GO:0051301">
    <property type="term" value="P:cell division"/>
    <property type="evidence" value="ECO:0007669"/>
    <property type="project" value="InterPro"/>
</dbReference>
<dbReference type="Pfam" id="PF01098">
    <property type="entry name" value="FTSW_RODA_SPOVE"/>
    <property type="match status" value="1"/>
</dbReference>
<dbReference type="GO" id="GO:0005886">
    <property type="term" value="C:plasma membrane"/>
    <property type="evidence" value="ECO:0007669"/>
    <property type="project" value="TreeGrafter"/>
</dbReference>
<evidence type="ECO:0000256" key="3">
    <source>
        <dbReference type="ARBA" id="ARBA00022960"/>
    </source>
</evidence>
<organism evidence="7">
    <name type="scientific">freshwater metagenome</name>
    <dbReference type="NCBI Taxonomy" id="449393"/>
    <lineage>
        <taxon>unclassified sequences</taxon>
        <taxon>metagenomes</taxon>
        <taxon>ecological metagenomes</taxon>
    </lineage>
</organism>
<comment type="subcellular location">
    <subcellularLocation>
        <location evidence="1">Membrane</location>
        <topology evidence="1">Multi-pass membrane protein</topology>
    </subcellularLocation>
</comment>
<dbReference type="PANTHER" id="PTHR30474:SF1">
    <property type="entry name" value="PEPTIDOGLYCAN GLYCOSYLTRANSFERASE MRDB"/>
    <property type="match status" value="1"/>
</dbReference>
<feature type="transmembrane region" description="Helical" evidence="6">
    <location>
        <begin position="93"/>
        <end position="111"/>
    </location>
</feature>
<dbReference type="EMBL" id="CAEZXP010000005">
    <property type="protein sequence ID" value="CAB4703452.1"/>
    <property type="molecule type" value="Genomic_DNA"/>
</dbReference>
<feature type="transmembrane region" description="Helical" evidence="6">
    <location>
        <begin position="297"/>
        <end position="313"/>
    </location>
</feature>
<reference evidence="7" key="1">
    <citation type="submission" date="2020-05" db="EMBL/GenBank/DDBJ databases">
        <authorList>
            <person name="Chiriac C."/>
            <person name="Salcher M."/>
            <person name="Ghai R."/>
            <person name="Kavagutti S V."/>
        </authorList>
    </citation>
    <scope>NUCLEOTIDE SEQUENCE</scope>
</reference>
<proteinExistence type="predicted"/>
<feature type="transmembrane region" description="Helical" evidence="6">
    <location>
        <begin position="131"/>
        <end position="146"/>
    </location>
</feature>
<evidence type="ECO:0000256" key="4">
    <source>
        <dbReference type="ARBA" id="ARBA00022989"/>
    </source>
</evidence>
<feature type="transmembrane region" description="Helical" evidence="6">
    <location>
        <begin position="61"/>
        <end position="81"/>
    </location>
</feature>
<evidence type="ECO:0000256" key="5">
    <source>
        <dbReference type="ARBA" id="ARBA00023136"/>
    </source>
</evidence>
<feature type="transmembrane region" description="Helical" evidence="6">
    <location>
        <begin position="180"/>
        <end position="196"/>
    </location>
</feature>
<dbReference type="InterPro" id="IPR001182">
    <property type="entry name" value="FtsW/RodA"/>
</dbReference>
<dbReference type="InterPro" id="IPR011923">
    <property type="entry name" value="RodA/MrdB"/>
</dbReference>
<gene>
    <name evidence="7" type="ORF">UFOPK2399_01510</name>
</gene>
<evidence type="ECO:0000313" key="7">
    <source>
        <dbReference type="EMBL" id="CAB4703452.1"/>
    </source>
</evidence>
<dbReference type="GO" id="GO:0015648">
    <property type="term" value="F:lipid-linked peptidoglycan transporter activity"/>
    <property type="evidence" value="ECO:0007669"/>
    <property type="project" value="TreeGrafter"/>
</dbReference>
<feature type="transmembrane region" description="Helical" evidence="6">
    <location>
        <begin position="32"/>
        <end position="49"/>
    </location>
</feature>
<dbReference type="GO" id="GO:0032153">
    <property type="term" value="C:cell division site"/>
    <property type="evidence" value="ECO:0007669"/>
    <property type="project" value="TreeGrafter"/>
</dbReference>
<evidence type="ECO:0000256" key="2">
    <source>
        <dbReference type="ARBA" id="ARBA00022692"/>
    </source>
</evidence>
<feature type="transmembrane region" description="Helical" evidence="6">
    <location>
        <begin position="201"/>
        <end position="219"/>
    </location>
</feature>